<sequence length="334" mass="37645">MDAKLLRQDAETSAKSDMELQLIGPQRPGETGFAARARFHQSWFRYHLLGLPRFGVTTHHSGGRALGCLLALEDAANGYNFLSDAAKELYAERRRQGWGLDPVRTTTNMTSSQALTLNIMGPLRADKRWVTAVLSILLKEDLDTVDQISVEYNPPNKLKLTGDRTIIDGWIVAKTGTTTLSTVIEVKYIDRFNSRYIDVATRKEYRRLADTTGTWDLNTDLAKDRAINQLLRCHGTGVAVSQASQQTKTPKILVLHHPEDPRARKIVHLYRQILRDPDLCIPVSLDALFQLMHRTALCNQQRELASSLTTRYLNYALSEDAWLSYKASQLPPSV</sequence>
<dbReference type="Pfam" id="PF20796">
    <property type="entry name" value="PDDEXK_13"/>
    <property type="match status" value="1"/>
</dbReference>
<comment type="caution">
    <text evidence="2">The sequence shown here is derived from an EMBL/GenBank/DDBJ whole genome shotgun (WGS) entry which is preliminary data.</text>
</comment>
<evidence type="ECO:0000313" key="3">
    <source>
        <dbReference type="Proteomes" id="UP001144036"/>
    </source>
</evidence>
<evidence type="ECO:0000313" key="2">
    <source>
        <dbReference type="EMBL" id="MDA0631905.1"/>
    </source>
</evidence>
<proteinExistence type="predicted"/>
<organism evidence="2 3">
    <name type="scientific">Nonomuraea corallina</name>
    <dbReference type="NCBI Taxonomy" id="2989783"/>
    <lineage>
        <taxon>Bacteria</taxon>
        <taxon>Bacillati</taxon>
        <taxon>Actinomycetota</taxon>
        <taxon>Actinomycetes</taxon>
        <taxon>Streptosporangiales</taxon>
        <taxon>Streptosporangiaceae</taxon>
        <taxon>Nonomuraea</taxon>
    </lineage>
</organism>
<dbReference type="Proteomes" id="UP001144036">
    <property type="component" value="Unassembled WGS sequence"/>
</dbReference>
<protein>
    <recommendedName>
        <fullName evidence="1">PD-(D/E)XK nuclease-like domain-containing protein</fullName>
    </recommendedName>
</protein>
<reference evidence="2" key="1">
    <citation type="submission" date="2022-11" db="EMBL/GenBank/DDBJ databases">
        <title>Nonomuraea corallina sp. nov., a new species of the genus Nonomuraea isolated from sea side sediment in Thai sea.</title>
        <authorList>
            <person name="Ngamcharungchit C."/>
            <person name="Matsumoto A."/>
            <person name="Suriyachadkun C."/>
            <person name="Panbangred W."/>
            <person name="Inahashi Y."/>
            <person name="Intra B."/>
        </authorList>
    </citation>
    <scope>NUCLEOTIDE SEQUENCE</scope>
    <source>
        <strain evidence="2">MCN248</strain>
    </source>
</reference>
<keyword evidence="3" id="KW-1185">Reference proteome</keyword>
<dbReference type="InterPro" id="IPR048822">
    <property type="entry name" value="PDDEXK_13"/>
</dbReference>
<name>A0ABT4S4S1_9ACTN</name>
<gene>
    <name evidence="2" type="ORF">OUY22_00625</name>
</gene>
<dbReference type="EMBL" id="JAPNNL010000002">
    <property type="protein sequence ID" value="MDA0631905.1"/>
    <property type="molecule type" value="Genomic_DNA"/>
</dbReference>
<evidence type="ECO:0000259" key="1">
    <source>
        <dbReference type="Pfam" id="PF20796"/>
    </source>
</evidence>
<feature type="domain" description="PD-(D/E)XK nuclease-like" evidence="1">
    <location>
        <begin position="30"/>
        <end position="313"/>
    </location>
</feature>
<accession>A0ABT4S4S1</accession>
<dbReference type="RefSeq" id="WP_270152626.1">
    <property type="nucleotide sequence ID" value="NZ_JAPNNL010000002.1"/>
</dbReference>